<dbReference type="EMBL" id="KV427610">
    <property type="protein sequence ID" value="KZT09975.1"/>
    <property type="molecule type" value="Genomic_DNA"/>
</dbReference>
<dbReference type="RefSeq" id="XP_040767715.1">
    <property type="nucleotide sequence ID" value="XM_040906870.1"/>
</dbReference>
<evidence type="ECO:0000313" key="3">
    <source>
        <dbReference type="Proteomes" id="UP000076871"/>
    </source>
</evidence>
<dbReference type="InParanoid" id="A0A165G8H2"/>
<reference evidence="2 3" key="1">
    <citation type="journal article" date="2016" name="Mol. Biol. Evol.">
        <title>Comparative Genomics of Early-Diverging Mushroom-Forming Fungi Provides Insights into the Origins of Lignocellulose Decay Capabilities.</title>
        <authorList>
            <person name="Nagy L.G."/>
            <person name="Riley R."/>
            <person name="Tritt A."/>
            <person name="Adam C."/>
            <person name="Daum C."/>
            <person name="Floudas D."/>
            <person name="Sun H."/>
            <person name="Yadav J.S."/>
            <person name="Pangilinan J."/>
            <person name="Larsson K.H."/>
            <person name="Matsuura K."/>
            <person name="Barry K."/>
            <person name="Labutti K."/>
            <person name="Kuo R."/>
            <person name="Ohm R.A."/>
            <person name="Bhattacharya S.S."/>
            <person name="Shirouzu T."/>
            <person name="Yoshinaga Y."/>
            <person name="Martin F.M."/>
            <person name="Grigoriev I.V."/>
            <person name="Hibbett D.S."/>
        </authorList>
    </citation>
    <scope>NUCLEOTIDE SEQUENCE [LARGE SCALE GENOMIC DNA]</scope>
    <source>
        <strain evidence="2 3">93-53</strain>
    </source>
</reference>
<dbReference type="GeneID" id="63823899"/>
<gene>
    <name evidence="2" type="ORF">LAESUDRAFT_711821</name>
</gene>
<protein>
    <submittedName>
        <fullName evidence="2">Uncharacterized protein</fullName>
    </submittedName>
</protein>
<accession>A0A165G8H2</accession>
<feature type="compositionally biased region" description="Basic and acidic residues" evidence="1">
    <location>
        <begin position="222"/>
        <end position="236"/>
    </location>
</feature>
<proteinExistence type="predicted"/>
<organism evidence="2 3">
    <name type="scientific">Laetiporus sulphureus 93-53</name>
    <dbReference type="NCBI Taxonomy" id="1314785"/>
    <lineage>
        <taxon>Eukaryota</taxon>
        <taxon>Fungi</taxon>
        <taxon>Dikarya</taxon>
        <taxon>Basidiomycota</taxon>
        <taxon>Agaricomycotina</taxon>
        <taxon>Agaricomycetes</taxon>
        <taxon>Polyporales</taxon>
        <taxon>Laetiporus</taxon>
    </lineage>
</organism>
<evidence type="ECO:0000256" key="1">
    <source>
        <dbReference type="SAM" id="MobiDB-lite"/>
    </source>
</evidence>
<dbReference type="Proteomes" id="UP000076871">
    <property type="component" value="Unassembled WGS sequence"/>
</dbReference>
<sequence>MDQEFIEIWWDSCIDLCDVLVNLYFVREVLTGLGIEVPELWLDLRELVIMICTRMEMLAQRAAAVWVWVRPGAFGSDEEAPIEDDEAASIAHNKPLSVEHDEEESAADHAEMAENSCSSCSAFNAEKTQSSKIVFTLKTNIYLKTFSEPWDSSTRTSKILLVTQRNNLLKSDTQICPVKNVEPMGVSAFEMVAPTLARSVDSSEDGSNQGDKVQNDIICNNQHDEDHPEEPVEGCERQGQGEGFNTPEMYQTWFFDSGSEI</sequence>
<name>A0A165G8H2_9APHY</name>
<evidence type="ECO:0000313" key="2">
    <source>
        <dbReference type="EMBL" id="KZT09975.1"/>
    </source>
</evidence>
<dbReference type="AlphaFoldDB" id="A0A165G8H2"/>
<feature type="region of interest" description="Disordered" evidence="1">
    <location>
        <begin position="221"/>
        <end position="248"/>
    </location>
</feature>
<keyword evidence="3" id="KW-1185">Reference proteome</keyword>